<dbReference type="InterPro" id="IPR036255">
    <property type="entry name" value="YgfB-like_sf"/>
</dbReference>
<protein>
    <submittedName>
        <fullName evidence="1">YecA family protein</fullName>
    </submittedName>
</protein>
<dbReference type="OrthoDB" id="570299at2"/>
<dbReference type="InterPro" id="IPR011978">
    <property type="entry name" value="YgfB-like"/>
</dbReference>
<name>A0A2N8KXF6_9BURK</name>
<accession>A0A2N8KXF6</accession>
<evidence type="ECO:0000313" key="1">
    <source>
        <dbReference type="EMBL" id="PND38133.1"/>
    </source>
</evidence>
<dbReference type="EMBL" id="POSP01000003">
    <property type="protein sequence ID" value="PND38133.1"/>
    <property type="molecule type" value="Genomic_DNA"/>
</dbReference>
<organism evidence="1 2">
    <name type="scientific">Kinneretia aquatilis</name>
    <dbReference type="NCBI Taxonomy" id="2070761"/>
    <lineage>
        <taxon>Bacteria</taxon>
        <taxon>Pseudomonadati</taxon>
        <taxon>Pseudomonadota</taxon>
        <taxon>Betaproteobacteria</taxon>
        <taxon>Burkholderiales</taxon>
        <taxon>Sphaerotilaceae</taxon>
        <taxon>Roseateles</taxon>
    </lineage>
</organism>
<sequence>MEYPQYKPQSDHLPLNDEELSTLDDMLIKLPVEAAMNIEALDGYLAGLLLSPQRLADLPGAAWLPTVWGGDGDDLEAGSKSENYPFVSGKQRKRVTLLVLRHLQSIEWQLNAKPELWEPIFSVAEDEDGDLVDAEEWAIGFLTAVDLAPESWAPLFEDAVSGPLLEPIALLGGDESTLSEAQRAQLADLKHKDELSRAVLDNVLKLWELRKARQG</sequence>
<evidence type="ECO:0000313" key="2">
    <source>
        <dbReference type="Proteomes" id="UP000235916"/>
    </source>
</evidence>
<dbReference type="SUPFAM" id="SSF101327">
    <property type="entry name" value="YgfB-like"/>
    <property type="match status" value="1"/>
</dbReference>
<dbReference type="AlphaFoldDB" id="A0A2N8KXF6"/>
<dbReference type="NCBIfam" id="TIGR02292">
    <property type="entry name" value="ygfB_yecA"/>
    <property type="match status" value="1"/>
</dbReference>
<dbReference type="Proteomes" id="UP000235916">
    <property type="component" value="Unassembled WGS sequence"/>
</dbReference>
<dbReference type="Pfam" id="PF03695">
    <property type="entry name" value="UPF0149"/>
    <property type="match status" value="1"/>
</dbReference>
<proteinExistence type="predicted"/>
<comment type="caution">
    <text evidence="1">The sequence shown here is derived from an EMBL/GenBank/DDBJ whole genome shotgun (WGS) entry which is preliminary data.</text>
</comment>
<keyword evidence="2" id="KW-1185">Reference proteome</keyword>
<gene>
    <name evidence="1" type="ORF">C1O66_11790</name>
</gene>
<reference evidence="1 2" key="1">
    <citation type="submission" date="2018-01" db="EMBL/GenBank/DDBJ databases">
        <title>Draft genome sequence of Paucibacter aquatile CR182 isolated from freshwater of the Nakdong River.</title>
        <authorList>
            <person name="Choi A."/>
            <person name="Chung E.J."/>
        </authorList>
    </citation>
    <scope>NUCLEOTIDE SEQUENCE [LARGE SCALE GENOMIC DNA]</scope>
    <source>
        <strain evidence="1 2">CR182</strain>
    </source>
</reference>
<dbReference type="RefSeq" id="WP_102768053.1">
    <property type="nucleotide sequence ID" value="NZ_POSP01000003.1"/>
</dbReference>
<dbReference type="Gene3D" id="1.20.120.740">
    <property type="entry name" value="YgfB uncharacterised protein family UPF0149, PF03695"/>
    <property type="match status" value="1"/>
</dbReference>